<dbReference type="SUPFAM" id="SSF82199">
    <property type="entry name" value="SET domain"/>
    <property type="match status" value="1"/>
</dbReference>
<keyword evidence="3" id="KW-1185">Reference proteome</keyword>
<dbReference type="Proteomes" id="UP000198211">
    <property type="component" value="Unassembled WGS sequence"/>
</dbReference>
<reference evidence="3" key="1">
    <citation type="submission" date="2017-03" db="EMBL/GenBank/DDBJ databases">
        <title>Phytopthora megakarya and P. palmivora, two closely related causual agents of cacao black pod achieved similar genome size and gene model numbers by different mechanisms.</title>
        <authorList>
            <person name="Ali S."/>
            <person name="Shao J."/>
            <person name="Larry D.J."/>
            <person name="Kronmiller B."/>
            <person name="Shen D."/>
            <person name="Strem M.D."/>
            <person name="Melnick R.L."/>
            <person name="Guiltinan M.J."/>
            <person name="Tyler B.M."/>
            <person name="Meinhardt L.W."/>
            <person name="Bailey B.A."/>
        </authorList>
    </citation>
    <scope>NUCLEOTIDE SEQUENCE [LARGE SCALE GENOMIC DNA]</scope>
    <source>
        <strain evidence="3">zdho120</strain>
    </source>
</reference>
<organism evidence="2 3">
    <name type="scientific">Phytophthora megakarya</name>
    <dbReference type="NCBI Taxonomy" id="4795"/>
    <lineage>
        <taxon>Eukaryota</taxon>
        <taxon>Sar</taxon>
        <taxon>Stramenopiles</taxon>
        <taxon>Oomycota</taxon>
        <taxon>Peronosporomycetes</taxon>
        <taxon>Peronosporales</taxon>
        <taxon>Peronosporaceae</taxon>
        <taxon>Phytophthora</taxon>
    </lineage>
</organism>
<protein>
    <recommendedName>
        <fullName evidence="4">SET domain-containing protein</fullName>
    </recommendedName>
</protein>
<feature type="region of interest" description="Disordered" evidence="1">
    <location>
        <begin position="99"/>
        <end position="123"/>
    </location>
</feature>
<sequence length="123" mass="14132">MVAAQRPERPTHPIRVAINSRHRGSYALCNHRCAPVAQLLEVANGRSRTVVVATIEDVREGDENAVDYGSELWFVCRCEFEDCRHRAILDQRDLEARRIDGDQRRREEATAREARYQAEKAEA</sequence>
<name>A0A225UXB8_9STRA</name>
<gene>
    <name evidence="2" type="ORF">PHMEG_00031766</name>
</gene>
<accession>A0A225UXB8</accession>
<comment type="caution">
    <text evidence="2">The sequence shown here is derived from an EMBL/GenBank/DDBJ whole genome shotgun (WGS) entry which is preliminary data.</text>
</comment>
<dbReference type="AlphaFoldDB" id="A0A225UXB8"/>
<proteinExistence type="predicted"/>
<dbReference type="Gene3D" id="2.170.270.10">
    <property type="entry name" value="SET domain"/>
    <property type="match status" value="1"/>
</dbReference>
<evidence type="ECO:0000313" key="2">
    <source>
        <dbReference type="EMBL" id="OWY97654.1"/>
    </source>
</evidence>
<evidence type="ECO:0000313" key="3">
    <source>
        <dbReference type="Proteomes" id="UP000198211"/>
    </source>
</evidence>
<dbReference type="InterPro" id="IPR046341">
    <property type="entry name" value="SET_dom_sf"/>
</dbReference>
<dbReference type="OrthoDB" id="308383at2759"/>
<evidence type="ECO:0008006" key="4">
    <source>
        <dbReference type="Google" id="ProtNLM"/>
    </source>
</evidence>
<dbReference type="EMBL" id="NBNE01010210">
    <property type="protein sequence ID" value="OWY97654.1"/>
    <property type="molecule type" value="Genomic_DNA"/>
</dbReference>
<evidence type="ECO:0000256" key="1">
    <source>
        <dbReference type="SAM" id="MobiDB-lite"/>
    </source>
</evidence>